<name>A0A7T6ZMN3_9CAUD</name>
<evidence type="ECO:0000313" key="2">
    <source>
        <dbReference type="EMBL" id="QQK88571.1"/>
    </source>
</evidence>
<organism evidence="2">
    <name type="scientific">Vibrio phage PH669</name>
    <dbReference type="NCBI Taxonomy" id="2800823"/>
    <lineage>
        <taxon>Viruses</taxon>
        <taxon>Duplodnaviria</taxon>
        <taxon>Heunggongvirae</taxon>
        <taxon>Uroviricota</taxon>
        <taxon>Caudoviricetes</taxon>
        <taxon>Queuovirinae</taxon>
    </lineage>
</organism>
<sequence>MCRFLVRMVLIAVLCALIPVAAYFFIILLFMVRKPES</sequence>
<protein>
    <submittedName>
        <fullName evidence="2">Uncharacterized protein</fullName>
    </submittedName>
</protein>
<proteinExistence type="predicted"/>
<dbReference type="EMBL" id="MW423739">
    <property type="protein sequence ID" value="QQK88571.1"/>
    <property type="molecule type" value="Genomic_DNA"/>
</dbReference>
<keyword evidence="1" id="KW-1133">Transmembrane helix</keyword>
<keyword evidence="1" id="KW-0472">Membrane</keyword>
<feature type="transmembrane region" description="Helical" evidence="1">
    <location>
        <begin position="6"/>
        <end position="32"/>
    </location>
</feature>
<keyword evidence="1" id="KW-0812">Transmembrane</keyword>
<evidence type="ECO:0000256" key="1">
    <source>
        <dbReference type="SAM" id="Phobius"/>
    </source>
</evidence>
<accession>A0A7T6ZMN3</accession>
<reference evidence="2" key="1">
    <citation type="submission" date="2020-12" db="EMBL/GenBank/DDBJ databases">
        <authorList>
            <person name="Hu Z."/>
        </authorList>
    </citation>
    <scope>NUCLEOTIDE SEQUENCE</scope>
</reference>